<dbReference type="Proteomes" id="UP000247702">
    <property type="component" value="Unassembled WGS sequence"/>
</dbReference>
<accession>A0A2Z6RIU9</accession>
<dbReference type="InterPro" id="IPR001245">
    <property type="entry name" value="Ser-Thr/Tyr_kinase_cat_dom"/>
</dbReference>
<feature type="domain" description="Protein kinase" evidence="1">
    <location>
        <begin position="76"/>
        <end position="374"/>
    </location>
</feature>
<name>A0A2Z6RIU9_9GLOM</name>
<keyword evidence="3" id="KW-1185">Reference proteome</keyword>
<dbReference type="PANTHER" id="PTHR44329">
    <property type="entry name" value="SERINE/THREONINE-PROTEIN KINASE TNNI3K-RELATED"/>
    <property type="match status" value="1"/>
</dbReference>
<evidence type="ECO:0000313" key="3">
    <source>
        <dbReference type="Proteomes" id="UP000247702"/>
    </source>
</evidence>
<evidence type="ECO:0000313" key="2">
    <source>
        <dbReference type="EMBL" id="GBC02001.1"/>
    </source>
</evidence>
<protein>
    <recommendedName>
        <fullName evidence="1">Protein kinase domain-containing protein</fullName>
    </recommendedName>
</protein>
<dbReference type="EMBL" id="BEXD01003780">
    <property type="protein sequence ID" value="GBC02001.1"/>
    <property type="molecule type" value="Genomic_DNA"/>
</dbReference>
<reference evidence="2 3" key="1">
    <citation type="submission" date="2017-11" db="EMBL/GenBank/DDBJ databases">
        <title>The genome of Rhizophagus clarus HR1 reveals common genetic basis of auxotrophy among arbuscular mycorrhizal fungi.</title>
        <authorList>
            <person name="Kobayashi Y."/>
        </authorList>
    </citation>
    <scope>NUCLEOTIDE SEQUENCE [LARGE SCALE GENOMIC DNA]</scope>
    <source>
        <strain evidence="2 3">HR1</strain>
    </source>
</reference>
<proteinExistence type="predicted"/>
<dbReference type="InterPro" id="IPR051681">
    <property type="entry name" value="Ser/Thr_Kinases-Pseudokinases"/>
</dbReference>
<dbReference type="GO" id="GO:0005524">
    <property type="term" value="F:ATP binding"/>
    <property type="evidence" value="ECO:0007669"/>
    <property type="project" value="InterPro"/>
</dbReference>
<dbReference type="PROSITE" id="PS50011">
    <property type="entry name" value="PROTEIN_KINASE_DOM"/>
    <property type="match status" value="1"/>
</dbReference>
<dbReference type="Gene3D" id="1.10.510.10">
    <property type="entry name" value="Transferase(Phosphotransferase) domain 1"/>
    <property type="match status" value="1"/>
</dbReference>
<evidence type="ECO:0000259" key="1">
    <source>
        <dbReference type="PROSITE" id="PS50011"/>
    </source>
</evidence>
<dbReference type="GO" id="GO:0004674">
    <property type="term" value="F:protein serine/threonine kinase activity"/>
    <property type="evidence" value="ECO:0007669"/>
    <property type="project" value="TreeGrafter"/>
</dbReference>
<dbReference type="AlphaFoldDB" id="A0A2Z6RIU9"/>
<comment type="caution">
    <text evidence="2">The sequence shown here is derived from an EMBL/GenBank/DDBJ whole genome shotgun (WGS) entry which is preliminary data.</text>
</comment>
<dbReference type="InterPro" id="IPR011009">
    <property type="entry name" value="Kinase-like_dom_sf"/>
</dbReference>
<sequence>MNHEQEEYNQRFGLCLECNQPNICKNWCKECNSKRFQQNFGKWTSGNEYIDKFIQEAQLEAKDRWELLEWIPYTRLRNIEFFAQGGFSTVYRGEWLDGRIDHWDYEKQEWKREIYEINKKTYNVNNPNIKNPLKSNENYVYPVVLKSLNDSSNVNDDFLYEWKIHLQCQYKARSYGSLMIPLYGITQDPDTLNYMIVMHEALGSLRNNLLTIKYNPNDKFRWLYNISLQLKAIHKLNLVHGDFHSGNILNIYHGISVISDLGLCKLVNQSSTNGEIYGVLPYIAPEVLRGRPYTKAADIYSLGIIMWEMTSGVPAFHDIPHNFHLSLDICKGVRPKIIEGTLPEYAELMKRCWDDDPKKRPTAKELLIIFDEWDDKYQKENDDKKRIPIPEHIPEIIIYHPESCYISKKIDYSTKLSRDDELSGRIDIDDLDNYDITIYKTNVIENLDECLAKNLNIK</sequence>
<dbReference type="Pfam" id="PF07714">
    <property type="entry name" value="PK_Tyr_Ser-Thr"/>
    <property type="match status" value="1"/>
</dbReference>
<dbReference type="SUPFAM" id="SSF56112">
    <property type="entry name" value="Protein kinase-like (PK-like)"/>
    <property type="match status" value="1"/>
</dbReference>
<gene>
    <name evidence="2" type="ORF">RclHR1_04400024</name>
</gene>
<dbReference type="InterPro" id="IPR000719">
    <property type="entry name" value="Prot_kinase_dom"/>
</dbReference>
<organism evidence="2 3">
    <name type="scientific">Rhizophagus clarus</name>
    <dbReference type="NCBI Taxonomy" id="94130"/>
    <lineage>
        <taxon>Eukaryota</taxon>
        <taxon>Fungi</taxon>
        <taxon>Fungi incertae sedis</taxon>
        <taxon>Mucoromycota</taxon>
        <taxon>Glomeromycotina</taxon>
        <taxon>Glomeromycetes</taxon>
        <taxon>Glomerales</taxon>
        <taxon>Glomeraceae</taxon>
        <taxon>Rhizophagus</taxon>
    </lineage>
</organism>